<keyword evidence="3" id="KW-1185">Reference proteome</keyword>
<sequence length="76" mass="8087">MLHLHIHLHLCKCGAIFCCFGSREALPAKLLDPESSSNGSNTLIQTQPQRPDTMELPEIIQAGTIAESTASAVATA</sequence>
<dbReference type="OrthoDB" id="10396878at2759"/>
<evidence type="ECO:0000313" key="2">
    <source>
        <dbReference type="EMBL" id="RPB14310.1"/>
    </source>
</evidence>
<dbReference type="Proteomes" id="UP000277580">
    <property type="component" value="Unassembled WGS sequence"/>
</dbReference>
<organism evidence="2 3">
    <name type="scientific">Morchella conica CCBAS932</name>
    <dbReference type="NCBI Taxonomy" id="1392247"/>
    <lineage>
        <taxon>Eukaryota</taxon>
        <taxon>Fungi</taxon>
        <taxon>Dikarya</taxon>
        <taxon>Ascomycota</taxon>
        <taxon>Pezizomycotina</taxon>
        <taxon>Pezizomycetes</taxon>
        <taxon>Pezizales</taxon>
        <taxon>Morchellaceae</taxon>
        <taxon>Morchella</taxon>
    </lineage>
</organism>
<feature type="compositionally biased region" description="Polar residues" evidence="1">
    <location>
        <begin position="34"/>
        <end position="50"/>
    </location>
</feature>
<accession>A0A3N4KUX3</accession>
<name>A0A3N4KUX3_9PEZI</name>
<proteinExistence type="predicted"/>
<protein>
    <submittedName>
        <fullName evidence="2">Uncharacterized protein</fullName>
    </submittedName>
</protein>
<evidence type="ECO:0000313" key="3">
    <source>
        <dbReference type="Proteomes" id="UP000277580"/>
    </source>
</evidence>
<gene>
    <name evidence="2" type="ORF">P167DRAFT_534152</name>
</gene>
<feature type="region of interest" description="Disordered" evidence="1">
    <location>
        <begin position="32"/>
        <end position="53"/>
    </location>
</feature>
<dbReference type="EMBL" id="ML119118">
    <property type="protein sequence ID" value="RPB14310.1"/>
    <property type="molecule type" value="Genomic_DNA"/>
</dbReference>
<evidence type="ECO:0000256" key="1">
    <source>
        <dbReference type="SAM" id="MobiDB-lite"/>
    </source>
</evidence>
<dbReference type="AlphaFoldDB" id="A0A3N4KUX3"/>
<dbReference type="InParanoid" id="A0A3N4KUX3"/>
<reference evidence="2 3" key="1">
    <citation type="journal article" date="2018" name="Nat. Ecol. Evol.">
        <title>Pezizomycetes genomes reveal the molecular basis of ectomycorrhizal truffle lifestyle.</title>
        <authorList>
            <person name="Murat C."/>
            <person name="Payen T."/>
            <person name="Noel B."/>
            <person name="Kuo A."/>
            <person name="Morin E."/>
            <person name="Chen J."/>
            <person name="Kohler A."/>
            <person name="Krizsan K."/>
            <person name="Balestrini R."/>
            <person name="Da Silva C."/>
            <person name="Montanini B."/>
            <person name="Hainaut M."/>
            <person name="Levati E."/>
            <person name="Barry K.W."/>
            <person name="Belfiori B."/>
            <person name="Cichocki N."/>
            <person name="Clum A."/>
            <person name="Dockter R.B."/>
            <person name="Fauchery L."/>
            <person name="Guy J."/>
            <person name="Iotti M."/>
            <person name="Le Tacon F."/>
            <person name="Lindquist E.A."/>
            <person name="Lipzen A."/>
            <person name="Malagnac F."/>
            <person name="Mello A."/>
            <person name="Molinier V."/>
            <person name="Miyauchi S."/>
            <person name="Poulain J."/>
            <person name="Riccioni C."/>
            <person name="Rubini A."/>
            <person name="Sitrit Y."/>
            <person name="Splivallo R."/>
            <person name="Traeger S."/>
            <person name="Wang M."/>
            <person name="Zifcakova L."/>
            <person name="Wipf D."/>
            <person name="Zambonelli A."/>
            <person name="Paolocci F."/>
            <person name="Nowrousian M."/>
            <person name="Ottonello S."/>
            <person name="Baldrian P."/>
            <person name="Spatafora J.W."/>
            <person name="Henrissat B."/>
            <person name="Nagy L.G."/>
            <person name="Aury J.M."/>
            <person name="Wincker P."/>
            <person name="Grigoriev I.V."/>
            <person name="Bonfante P."/>
            <person name="Martin F.M."/>
        </authorList>
    </citation>
    <scope>NUCLEOTIDE SEQUENCE [LARGE SCALE GENOMIC DNA]</scope>
    <source>
        <strain evidence="2 3">CCBAS932</strain>
    </source>
</reference>